<evidence type="ECO:0000259" key="6">
    <source>
        <dbReference type="PROSITE" id="PS50949"/>
    </source>
</evidence>
<dbReference type="EMBL" id="CP002431">
    <property type="protein sequence ID" value="ADU61308.1"/>
    <property type="molecule type" value="Genomic_DNA"/>
</dbReference>
<dbReference type="CDD" id="cd00609">
    <property type="entry name" value="AAT_like"/>
    <property type="match status" value="1"/>
</dbReference>
<evidence type="ECO:0000256" key="5">
    <source>
        <dbReference type="ARBA" id="ARBA00023163"/>
    </source>
</evidence>
<reference evidence="7 8" key="2">
    <citation type="journal article" date="2014" name="Genome Announc.">
        <title>Complete Genome Sequence of the Subsurface, Mesophilic Sulfate-Reducing Bacterium Desulfovibrio aespoeensis Aspo-2.</title>
        <authorList>
            <person name="Pedersen K."/>
            <person name="Bengtsson A."/>
            <person name="Edlund J."/>
            <person name="Rabe L."/>
            <person name="Hazen T."/>
            <person name="Chakraborty R."/>
            <person name="Goodwin L."/>
            <person name="Shapiro N."/>
        </authorList>
    </citation>
    <scope>NUCLEOTIDE SEQUENCE [LARGE SCALE GENOMIC DNA]</scope>
    <source>
        <strain evidence="8">ATCC 700646 / DSM 10631 / Aspo-2</strain>
    </source>
</reference>
<accession>E6VVV6</accession>
<dbReference type="InterPro" id="IPR004839">
    <property type="entry name" value="Aminotransferase_I/II_large"/>
</dbReference>
<comment type="similarity">
    <text evidence="1">In the C-terminal section; belongs to the class-I pyridoxal-phosphate-dependent aminotransferase family.</text>
</comment>
<name>E6VVV6_PSEA9</name>
<dbReference type="InterPro" id="IPR036390">
    <property type="entry name" value="WH_DNA-bd_sf"/>
</dbReference>
<dbReference type="InterPro" id="IPR000524">
    <property type="entry name" value="Tscrpt_reg_HTH_GntR"/>
</dbReference>
<evidence type="ECO:0000313" key="8">
    <source>
        <dbReference type="Proteomes" id="UP000002191"/>
    </source>
</evidence>
<dbReference type="Pfam" id="PF00392">
    <property type="entry name" value="GntR"/>
    <property type="match status" value="1"/>
</dbReference>
<organism evidence="7 8">
    <name type="scientific">Pseudodesulfovibrio aespoeensis (strain ATCC 700646 / DSM 10631 / Aspo-2)</name>
    <name type="common">Desulfovibrio aespoeensis</name>
    <dbReference type="NCBI Taxonomy" id="643562"/>
    <lineage>
        <taxon>Bacteria</taxon>
        <taxon>Pseudomonadati</taxon>
        <taxon>Thermodesulfobacteriota</taxon>
        <taxon>Desulfovibrionia</taxon>
        <taxon>Desulfovibrionales</taxon>
        <taxon>Desulfovibrionaceae</taxon>
    </lineage>
</organism>
<evidence type="ECO:0000313" key="7">
    <source>
        <dbReference type="EMBL" id="ADU61308.1"/>
    </source>
</evidence>
<evidence type="ECO:0000256" key="1">
    <source>
        <dbReference type="ARBA" id="ARBA00005384"/>
    </source>
</evidence>
<dbReference type="eggNOG" id="COG1167">
    <property type="taxonomic scope" value="Bacteria"/>
</dbReference>
<feature type="domain" description="HTH gntR-type" evidence="6">
    <location>
        <begin position="10"/>
        <end position="78"/>
    </location>
</feature>
<keyword evidence="8" id="KW-1185">Reference proteome</keyword>
<dbReference type="GO" id="GO:0030170">
    <property type="term" value="F:pyridoxal phosphate binding"/>
    <property type="evidence" value="ECO:0007669"/>
    <property type="project" value="InterPro"/>
</dbReference>
<proteinExistence type="inferred from homology"/>
<dbReference type="PROSITE" id="PS50949">
    <property type="entry name" value="HTH_GNTR"/>
    <property type="match status" value="1"/>
</dbReference>
<dbReference type="SUPFAM" id="SSF53383">
    <property type="entry name" value="PLP-dependent transferases"/>
    <property type="match status" value="1"/>
</dbReference>
<dbReference type="Gene3D" id="3.90.1150.10">
    <property type="entry name" value="Aspartate Aminotransferase, domain 1"/>
    <property type="match status" value="1"/>
</dbReference>
<dbReference type="InterPro" id="IPR051446">
    <property type="entry name" value="HTH_trans_reg/aminotransferase"/>
</dbReference>
<dbReference type="InterPro" id="IPR015424">
    <property type="entry name" value="PyrdxlP-dep_Trfase"/>
</dbReference>
<keyword evidence="7" id="KW-0032">Aminotransferase</keyword>
<dbReference type="PANTHER" id="PTHR46577">
    <property type="entry name" value="HTH-TYPE TRANSCRIPTIONAL REGULATORY PROTEIN GABR"/>
    <property type="match status" value="1"/>
</dbReference>
<dbReference type="SMART" id="SM00345">
    <property type="entry name" value="HTH_GNTR"/>
    <property type="match status" value="1"/>
</dbReference>
<dbReference type="Proteomes" id="UP000002191">
    <property type="component" value="Chromosome"/>
</dbReference>
<dbReference type="CDD" id="cd07377">
    <property type="entry name" value="WHTH_GntR"/>
    <property type="match status" value="1"/>
</dbReference>
<dbReference type="InterPro" id="IPR015422">
    <property type="entry name" value="PyrdxlP-dep_Trfase_small"/>
</dbReference>
<sequence precursor="true">MWHPSLDREGPRYLAIADAIERDVRLGSLASGARLPTHRELADTLGVTVGTVTRGYGEAARRGLLRGETGRGTYVGGEPGQPFLCHREDELPGVVDLSMTLPLETLSPNLAVTLRDVAADPDCQRLLEYYPSCGRRADRQAGADWLRRYGLDVGVETVSVTVGGQNALAVVLSAMFRPGDVLAVEGITYPLVKTLARRFHLRLVPVEQDRLGMLPEALDEACRAQPVRGVYLMPGCQNPTAARMPEYRRHELAGVARRRDMTIIEDDAYGLVAGPGPAPLAALAPERTFFIASLSKAVAGGLRVAYLASPEPQVRGVERAISDMVWMTPPLMAEVARRWIDDGTADRTLAAKRAEAARRCSMTRDMLSGLDISLQNTGYFAWLRLPEPWTSGDFTRVAGESGVLVTPDEAFVVGRGSLPHAVRLSVSGAADADRLRHALGVIREIIHEQRSVK</sequence>
<keyword evidence="2" id="KW-0663">Pyridoxal phosphate</keyword>
<gene>
    <name evidence="7" type="ordered locus">Daes_0281</name>
</gene>
<dbReference type="KEGG" id="das:Daes_0281"/>
<keyword evidence="3" id="KW-0805">Transcription regulation</keyword>
<reference evidence="8" key="1">
    <citation type="submission" date="2010-12" db="EMBL/GenBank/DDBJ databases">
        <title>Complete sequence of Desulfovibrio aespoeensis Aspo-2.</title>
        <authorList>
            <consortium name="US DOE Joint Genome Institute"/>
            <person name="Lucas S."/>
            <person name="Copeland A."/>
            <person name="Lapidus A."/>
            <person name="Cheng J.-F."/>
            <person name="Goodwin L."/>
            <person name="Pitluck S."/>
            <person name="Chertkov O."/>
            <person name="Misra M."/>
            <person name="Detter J.C."/>
            <person name="Han C."/>
            <person name="Tapia R."/>
            <person name="Land M."/>
            <person name="Hauser L."/>
            <person name="Kyrpides N."/>
            <person name="Ivanova N."/>
            <person name="Ovchinnikova G."/>
            <person name="Pedersen K."/>
            <person name="Jagevall S."/>
            <person name="Hazen T."/>
            <person name="Woyke T."/>
        </authorList>
    </citation>
    <scope>NUCLEOTIDE SEQUENCE [LARGE SCALE GENOMIC DNA]</scope>
    <source>
        <strain evidence="8">ATCC 700646 / DSM 10631 / Aspo-2</strain>
    </source>
</reference>
<dbReference type="InterPro" id="IPR036388">
    <property type="entry name" value="WH-like_DNA-bd_sf"/>
</dbReference>
<dbReference type="STRING" id="643562.Daes_0281"/>
<dbReference type="GO" id="GO:0003700">
    <property type="term" value="F:DNA-binding transcription factor activity"/>
    <property type="evidence" value="ECO:0007669"/>
    <property type="project" value="InterPro"/>
</dbReference>
<dbReference type="HOGENOM" id="CLU_017584_0_0_7"/>
<evidence type="ECO:0000256" key="4">
    <source>
        <dbReference type="ARBA" id="ARBA00023125"/>
    </source>
</evidence>
<dbReference type="PANTHER" id="PTHR46577:SF1">
    <property type="entry name" value="HTH-TYPE TRANSCRIPTIONAL REGULATORY PROTEIN GABR"/>
    <property type="match status" value="1"/>
</dbReference>
<dbReference type="SUPFAM" id="SSF46785">
    <property type="entry name" value="Winged helix' DNA-binding domain"/>
    <property type="match status" value="1"/>
</dbReference>
<dbReference type="Pfam" id="PF00155">
    <property type="entry name" value="Aminotran_1_2"/>
    <property type="match status" value="1"/>
</dbReference>
<dbReference type="Gene3D" id="1.10.10.10">
    <property type="entry name" value="Winged helix-like DNA-binding domain superfamily/Winged helix DNA-binding domain"/>
    <property type="match status" value="1"/>
</dbReference>
<evidence type="ECO:0000256" key="3">
    <source>
        <dbReference type="ARBA" id="ARBA00023015"/>
    </source>
</evidence>
<protein>
    <submittedName>
        <fullName evidence="7">Aminotransferase class I and II</fullName>
    </submittedName>
</protein>
<evidence type="ECO:0000256" key="2">
    <source>
        <dbReference type="ARBA" id="ARBA00022898"/>
    </source>
</evidence>
<keyword evidence="5" id="KW-0804">Transcription</keyword>
<dbReference type="AlphaFoldDB" id="E6VVV6"/>
<keyword evidence="4" id="KW-0238">DNA-binding</keyword>
<dbReference type="InterPro" id="IPR015421">
    <property type="entry name" value="PyrdxlP-dep_Trfase_major"/>
</dbReference>
<dbReference type="Gene3D" id="3.40.640.10">
    <property type="entry name" value="Type I PLP-dependent aspartate aminotransferase-like (Major domain)"/>
    <property type="match status" value="1"/>
</dbReference>
<dbReference type="GO" id="GO:0003677">
    <property type="term" value="F:DNA binding"/>
    <property type="evidence" value="ECO:0007669"/>
    <property type="project" value="UniProtKB-KW"/>
</dbReference>
<keyword evidence="7" id="KW-0808">Transferase</keyword>
<dbReference type="GO" id="GO:0008483">
    <property type="term" value="F:transaminase activity"/>
    <property type="evidence" value="ECO:0007669"/>
    <property type="project" value="UniProtKB-KW"/>
</dbReference>